<dbReference type="InterPro" id="IPR058644">
    <property type="entry name" value="Mtb12-like_C"/>
</dbReference>
<evidence type="ECO:0000259" key="4">
    <source>
        <dbReference type="Pfam" id="PF26580"/>
    </source>
</evidence>
<evidence type="ECO:0000256" key="1">
    <source>
        <dbReference type="ARBA" id="ARBA00022729"/>
    </source>
</evidence>
<keyword evidence="6" id="KW-1185">Reference proteome</keyword>
<feature type="signal peptide" evidence="3">
    <location>
        <begin position="1"/>
        <end position="24"/>
    </location>
</feature>
<dbReference type="EMBL" id="AP022562">
    <property type="protein sequence ID" value="BBX11264.1"/>
    <property type="molecule type" value="Genomic_DNA"/>
</dbReference>
<dbReference type="Proteomes" id="UP000466997">
    <property type="component" value="Chromosome"/>
</dbReference>
<evidence type="ECO:0000313" key="5">
    <source>
        <dbReference type="EMBL" id="BBX11264.1"/>
    </source>
</evidence>
<dbReference type="RefSeq" id="WP_193465653.1">
    <property type="nucleotide sequence ID" value="NZ_AP022562.1"/>
</dbReference>
<gene>
    <name evidence="5" type="ORF">MNVM_03450</name>
</gene>
<reference evidence="5 6" key="1">
    <citation type="journal article" date="2019" name="Emerg. Microbes Infect.">
        <title>Comprehensive subspecies identification of 175 nontuberculous mycobacteria species based on 7547 genomic profiles.</title>
        <authorList>
            <person name="Matsumoto Y."/>
            <person name="Kinjo T."/>
            <person name="Motooka D."/>
            <person name="Nabeya D."/>
            <person name="Jung N."/>
            <person name="Uechi K."/>
            <person name="Horii T."/>
            <person name="Iida T."/>
            <person name="Fujita J."/>
            <person name="Nakamura S."/>
        </authorList>
    </citation>
    <scope>NUCLEOTIDE SEQUENCE [LARGE SCALE GENOMIC DNA]</scope>
    <source>
        <strain evidence="5 6">JCM 6391</strain>
    </source>
</reference>
<dbReference type="AlphaFoldDB" id="A0A7I7JJ56"/>
<accession>A0A7I7JJ56</accession>
<dbReference type="KEGG" id="mnm:MNVM_03450"/>
<evidence type="ECO:0000256" key="3">
    <source>
        <dbReference type="SAM" id="SignalP"/>
    </source>
</evidence>
<protein>
    <recommendedName>
        <fullName evidence="4">Low molecular weight antigen MTB12-like C-terminal domain-containing protein</fullName>
    </recommendedName>
</protein>
<keyword evidence="1 3" id="KW-0732">Signal</keyword>
<proteinExistence type="inferred from homology"/>
<name>A0A7I7JJ56_9MYCO</name>
<evidence type="ECO:0000313" key="6">
    <source>
        <dbReference type="Proteomes" id="UP000466997"/>
    </source>
</evidence>
<dbReference type="Pfam" id="PF26580">
    <property type="entry name" value="Mtb12_C"/>
    <property type="match status" value="1"/>
</dbReference>
<feature type="domain" description="Low molecular weight antigen MTB12-like C-terminal" evidence="4">
    <location>
        <begin position="49"/>
        <end position="156"/>
    </location>
</feature>
<organism evidence="5 6">
    <name type="scientific">Mycobacterium novum</name>
    <dbReference type="NCBI Taxonomy" id="2492438"/>
    <lineage>
        <taxon>Bacteria</taxon>
        <taxon>Bacillati</taxon>
        <taxon>Actinomycetota</taxon>
        <taxon>Actinomycetes</taxon>
        <taxon>Mycobacteriales</taxon>
        <taxon>Mycobacteriaceae</taxon>
        <taxon>Mycobacterium</taxon>
    </lineage>
</organism>
<feature type="chain" id="PRO_5029495776" description="Low molecular weight antigen MTB12-like C-terminal domain-containing protein" evidence="3">
    <location>
        <begin position="25"/>
        <end position="165"/>
    </location>
</feature>
<comment type="similarity">
    <text evidence="2">Belongs to the MTB12 family.</text>
</comment>
<evidence type="ECO:0000256" key="2">
    <source>
        <dbReference type="ARBA" id="ARBA00093774"/>
    </source>
</evidence>
<sequence>MSVKLLTVGMGLAAAIAVPGVAVAEVPNQPPLTVFHAPHPQDPPPATNLPSTEQLTGILDNLVDPQVPAEVKSGLVAGGLQRHQADVLDHQLRRLGHHGGLPLTFTATDIASTGPDTVSADITATGPGLPAPITKPVTFTDQNGWMLSQNGADELMEEIVGRLPH</sequence>